<dbReference type="InterPro" id="IPR017946">
    <property type="entry name" value="PLC-like_Pdiesterase_TIM-brl"/>
</dbReference>
<sequence>MKKRKFGLKKYQRLLMLGTVFLSSLQGVVAGASEITTHSSLDRIEGADNSGSSEAPESEGPQYMDESPVSKDTSSSVAGTVRSDTEEVSANSSETERKVNATEIKPEQQAEEQSEYSLDRGKNLPKIPVNLKALAVKNPGSSPFKDISHSIYKNYINWNYSVGITTGYTPTTYKPDYYVTRGEMAVFLHRLAGAPGYTPPFNVYTDINQYKNQILWLTAANISNGTTPHYNPNGNITRGQMAAFLHRMAKESGKTPKDGKYDSPFKDAQNSMFKNDIGWLYSKEITTGYTPTTFRPDASITRGEMAAFIYRFYNKVATVEPHVPVADPWKYVISHRGSAERVEHTFAAYDLAIQQGSKNIEQDVVVSKDKTLYVSHDLSAKRLTGVDKLYSEMTDSEISKLRVANGEPIHTLQSVFERYGNKVNYIVELKAADPLAQVVPFVNMVRQNALENNVVSQSFVEEVLKKVDVVAPNMPQMRLVGTQAEFEQALNSSVAHTICMVWSIMNKDNVDKVHKQNKAASAWTLSSEADIKKAISLGVDNYFTNYTGLAIRLEKEYR</sequence>
<dbReference type="SUPFAM" id="SSF51695">
    <property type="entry name" value="PLC-like phosphodiesterases"/>
    <property type="match status" value="1"/>
</dbReference>
<dbReference type="InterPro" id="IPR030395">
    <property type="entry name" value="GP_PDE_dom"/>
</dbReference>
<keyword evidence="2" id="KW-0732">Signal</keyword>
<feature type="signal peptide" evidence="2">
    <location>
        <begin position="1"/>
        <end position="32"/>
    </location>
</feature>
<feature type="domain" description="GP-PDE" evidence="4">
    <location>
        <begin position="330"/>
        <end position="554"/>
    </location>
</feature>
<evidence type="ECO:0000313" key="5">
    <source>
        <dbReference type="EMBL" id="MEY8442740.1"/>
    </source>
</evidence>
<dbReference type="Proteomes" id="UP001565283">
    <property type="component" value="Unassembled WGS sequence"/>
</dbReference>
<feature type="domain" description="SLH" evidence="3">
    <location>
        <begin position="260"/>
        <end position="323"/>
    </location>
</feature>
<comment type="caution">
    <text evidence="5">The sequence shown here is derived from an EMBL/GenBank/DDBJ whole genome shotgun (WGS) entry which is preliminary data.</text>
</comment>
<feature type="domain" description="SLH" evidence="3">
    <location>
        <begin position="139"/>
        <end position="202"/>
    </location>
</feature>
<evidence type="ECO:0000259" key="4">
    <source>
        <dbReference type="PROSITE" id="PS51704"/>
    </source>
</evidence>
<gene>
    <name evidence="5" type="ORF">AALA52_00445</name>
</gene>
<dbReference type="PROSITE" id="PS51704">
    <property type="entry name" value="GP_PDE"/>
    <property type="match status" value="1"/>
</dbReference>
<dbReference type="PANTHER" id="PTHR46211">
    <property type="entry name" value="GLYCEROPHOSPHORYL DIESTER PHOSPHODIESTERASE"/>
    <property type="match status" value="1"/>
</dbReference>
<proteinExistence type="predicted"/>
<dbReference type="RefSeq" id="WP_369947639.1">
    <property type="nucleotide sequence ID" value="NZ_JBCLSH010000001.1"/>
</dbReference>
<dbReference type="Pfam" id="PF03009">
    <property type="entry name" value="GDPD"/>
    <property type="match status" value="1"/>
</dbReference>
<keyword evidence="6" id="KW-1185">Reference proteome</keyword>
<evidence type="ECO:0000259" key="3">
    <source>
        <dbReference type="PROSITE" id="PS51272"/>
    </source>
</evidence>
<dbReference type="InterPro" id="IPR001119">
    <property type="entry name" value="SLH_dom"/>
</dbReference>
<evidence type="ECO:0000256" key="2">
    <source>
        <dbReference type="SAM" id="SignalP"/>
    </source>
</evidence>
<dbReference type="PROSITE" id="PS51272">
    <property type="entry name" value="SLH"/>
    <property type="match status" value="2"/>
</dbReference>
<evidence type="ECO:0000256" key="1">
    <source>
        <dbReference type="SAM" id="MobiDB-lite"/>
    </source>
</evidence>
<organism evidence="5 6">
    <name type="scientific">Lactococcus ileimucosae</name>
    <dbReference type="NCBI Taxonomy" id="2941329"/>
    <lineage>
        <taxon>Bacteria</taxon>
        <taxon>Bacillati</taxon>
        <taxon>Bacillota</taxon>
        <taxon>Bacilli</taxon>
        <taxon>Lactobacillales</taxon>
        <taxon>Streptococcaceae</taxon>
        <taxon>Lactococcus</taxon>
    </lineage>
</organism>
<feature type="compositionally biased region" description="Low complexity" evidence="1">
    <location>
        <begin position="50"/>
        <end position="61"/>
    </location>
</feature>
<feature type="chain" id="PRO_5047262396" evidence="2">
    <location>
        <begin position="33"/>
        <end position="558"/>
    </location>
</feature>
<feature type="compositionally biased region" description="Basic and acidic residues" evidence="1">
    <location>
        <begin position="94"/>
        <end position="108"/>
    </location>
</feature>
<dbReference type="CDD" id="cd08556">
    <property type="entry name" value="GDPD"/>
    <property type="match status" value="1"/>
</dbReference>
<reference evidence="5 6" key="1">
    <citation type="submission" date="2024-03" db="EMBL/GenBank/DDBJ databases">
        <title>Mouse gut bacterial collection (mGBC) of GemPharmatech.</title>
        <authorList>
            <person name="He Y."/>
            <person name="Dong L."/>
            <person name="Wu D."/>
            <person name="Gao X."/>
            <person name="Lin Z."/>
        </authorList>
    </citation>
    <scope>NUCLEOTIDE SEQUENCE [LARGE SCALE GENOMIC DNA]</scope>
    <source>
        <strain evidence="5 6">61-15</strain>
    </source>
</reference>
<dbReference type="Pfam" id="PF00395">
    <property type="entry name" value="SLH"/>
    <property type="match status" value="3"/>
</dbReference>
<name>A0ABV4CZK6_9LACT</name>
<dbReference type="PANTHER" id="PTHR46211:SF14">
    <property type="entry name" value="GLYCEROPHOSPHODIESTER PHOSPHODIESTERASE"/>
    <property type="match status" value="1"/>
</dbReference>
<protein>
    <submittedName>
        <fullName evidence="5">S-layer homology domain-containing protein</fullName>
    </submittedName>
</protein>
<feature type="region of interest" description="Disordered" evidence="1">
    <location>
        <begin position="40"/>
        <end position="122"/>
    </location>
</feature>
<dbReference type="EMBL" id="JBCLSH010000001">
    <property type="protein sequence ID" value="MEY8442740.1"/>
    <property type="molecule type" value="Genomic_DNA"/>
</dbReference>
<dbReference type="Gene3D" id="3.20.20.190">
    <property type="entry name" value="Phosphatidylinositol (PI) phosphodiesterase"/>
    <property type="match status" value="1"/>
</dbReference>
<accession>A0ABV4CZK6</accession>
<evidence type="ECO:0000313" key="6">
    <source>
        <dbReference type="Proteomes" id="UP001565283"/>
    </source>
</evidence>